<dbReference type="AlphaFoldDB" id="A0A645DGX2"/>
<name>A0A645DGX2_9ZZZZ</name>
<accession>A0A645DGX2</accession>
<reference evidence="1" key="1">
    <citation type="submission" date="2019-08" db="EMBL/GenBank/DDBJ databases">
        <authorList>
            <person name="Kucharzyk K."/>
            <person name="Murdoch R.W."/>
            <person name="Higgins S."/>
            <person name="Loffler F."/>
        </authorList>
    </citation>
    <scope>NUCLEOTIDE SEQUENCE</scope>
</reference>
<sequence length="76" mass="8222">MAGTATSAKPTGIVLQRGRYTSCIKLFGILVRKFSVPCCGGMLQIAKNAREKSGINIPIKWIVLSVQGDVISENWV</sequence>
<proteinExistence type="predicted"/>
<evidence type="ECO:0000313" key="1">
    <source>
        <dbReference type="EMBL" id="MPM88714.1"/>
    </source>
</evidence>
<comment type="caution">
    <text evidence="1">The sequence shown here is derived from an EMBL/GenBank/DDBJ whole genome shotgun (WGS) entry which is preliminary data.</text>
</comment>
<dbReference type="EMBL" id="VSSQ01036280">
    <property type="protein sequence ID" value="MPM88714.1"/>
    <property type="molecule type" value="Genomic_DNA"/>
</dbReference>
<organism evidence="1">
    <name type="scientific">bioreactor metagenome</name>
    <dbReference type="NCBI Taxonomy" id="1076179"/>
    <lineage>
        <taxon>unclassified sequences</taxon>
        <taxon>metagenomes</taxon>
        <taxon>ecological metagenomes</taxon>
    </lineage>
</organism>
<gene>
    <name evidence="1" type="ORF">SDC9_135818</name>
</gene>
<protein>
    <submittedName>
        <fullName evidence="1">Uncharacterized protein</fullName>
    </submittedName>
</protein>